<dbReference type="InterPro" id="IPR001932">
    <property type="entry name" value="PPM-type_phosphatase-like_dom"/>
</dbReference>
<evidence type="ECO:0000256" key="1">
    <source>
        <dbReference type="ARBA" id="ARBA00022723"/>
    </source>
</evidence>
<dbReference type="PANTHER" id="PTHR12320:SF79">
    <property type="entry name" value="PROTEIN PHOSPHATASE"/>
    <property type="match status" value="1"/>
</dbReference>
<protein>
    <recommendedName>
        <fullName evidence="2">Protein phosphatase</fullName>
        <ecNumber evidence="2">3.1.3.16</ecNumber>
    </recommendedName>
</protein>
<comment type="cofactor">
    <cofactor evidence="2">
        <name>Mn(2+)</name>
        <dbReference type="ChEBI" id="CHEBI:29035"/>
    </cofactor>
</comment>
<evidence type="ECO:0000256" key="2">
    <source>
        <dbReference type="RuleBase" id="RU366020"/>
    </source>
</evidence>
<comment type="cofactor">
    <cofactor evidence="2">
        <name>Mg(2+)</name>
        <dbReference type="ChEBI" id="CHEBI:18420"/>
    </cofactor>
</comment>
<evidence type="ECO:0000259" key="3">
    <source>
        <dbReference type="PROSITE" id="PS51746"/>
    </source>
</evidence>
<reference evidence="4" key="1">
    <citation type="journal article" date="2021" name="bioRxiv">
        <title>Whole Genome Assembly and Annotation of Northern Wild Rice, Zizania palustris L., Supports a Whole Genome Duplication in the Zizania Genus.</title>
        <authorList>
            <person name="Haas M."/>
            <person name="Kono T."/>
            <person name="Macchietto M."/>
            <person name="Millas R."/>
            <person name="McGilp L."/>
            <person name="Shao M."/>
            <person name="Duquette J."/>
            <person name="Hirsch C.N."/>
            <person name="Kimball J."/>
        </authorList>
    </citation>
    <scope>NUCLEOTIDE SEQUENCE</scope>
    <source>
        <tissue evidence="4">Fresh leaf tissue</tissue>
    </source>
</reference>
<accession>A0A8J5WWW1</accession>
<dbReference type="PROSITE" id="PS51746">
    <property type="entry name" value="PPM_2"/>
    <property type="match status" value="1"/>
</dbReference>
<sequence>MLAGGGSRGGGSFNLSSYKDPLLGRGGRSFLFGNTWFLLSTYPARLLHTADRRAPAAFFAAIHRTPCVRTHCTGQSLLQRGIVMAACGYAFRRAELGVAKRQPEKDAPLGTRASHVVAMGSVGSAVRPEVSFKHRGVEYCLVWQPYSAGATEHQLSLDEVVQDKQLDNSTVGPDGKPHVPGPLKLLSSSCYLPHPAKEATGDHGVDAGLYAKELMIKSMNAVKDEPEGTIDPPRVLEKAYMSTKARGSSTACIIALKEQGIHAVNLGDSGFIVVRDGRTVLRSPVQQHDFNFTYQLESGGGSDLPSSAQVFHFPVAHGDVIIAGTDGLFDNLYSNEISAVVVEALRIGLGPQATAQKIATLAQQKAMDRNRQSPFAAAAQEAGYRYFGGKLDDITVVVSYVTSASAT</sequence>
<comment type="catalytic activity">
    <reaction evidence="2">
        <text>O-phospho-L-seryl-[protein] + H2O = L-seryl-[protein] + phosphate</text>
        <dbReference type="Rhea" id="RHEA:20629"/>
        <dbReference type="Rhea" id="RHEA-COMP:9863"/>
        <dbReference type="Rhea" id="RHEA-COMP:11604"/>
        <dbReference type="ChEBI" id="CHEBI:15377"/>
        <dbReference type="ChEBI" id="CHEBI:29999"/>
        <dbReference type="ChEBI" id="CHEBI:43474"/>
        <dbReference type="ChEBI" id="CHEBI:83421"/>
        <dbReference type="EC" id="3.1.3.16"/>
    </reaction>
</comment>
<dbReference type="SMART" id="SM00331">
    <property type="entry name" value="PP2C_SIG"/>
    <property type="match status" value="1"/>
</dbReference>
<comment type="caution">
    <text evidence="4">The sequence shown here is derived from an EMBL/GenBank/DDBJ whole genome shotgun (WGS) entry which is preliminary data.</text>
</comment>
<keyword evidence="2" id="KW-0464">Manganese</keyword>
<keyword evidence="2" id="KW-0904">Protein phosphatase</keyword>
<evidence type="ECO:0000313" key="4">
    <source>
        <dbReference type="EMBL" id="KAG8098708.1"/>
    </source>
</evidence>
<evidence type="ECO:0000313" key="5">
    <source>
        <dbReference type="Proteomes" id="UP000729402"/>
    </source>
</evidence>
<comment type="similarity">
    <text evidence="2">Belongs to the PP2C family.</text>
</comment>
<feature type="domain" description="PPM-type phosphatase" evidence="3">
    <location>
        <begin position="186"/>
        <end position="401"/>
    </location>
</feature>
<dbReference type="Proteomes" id="UP000729402">
    <property type="component" value="Unassembled WGS sequence"/>
</dbReference>
<dbReference type="SMART" id="SM00332">
    <property type="entry name" value="PP2Cc"/>
    <property type="match status" value="1"/>
</dbReference>
<keyword evidence="2" id="KW-0378">Hydrolase</keyword>
<reference evidence="4" key="2">
    <citation type="submission" date="2021-02" db="EMBL/GenBank/DDBJ databases">
        <authorList>
            <person name="Kimball J.A."/>
            <person name="Haas M.W."/>
            <person name="Macchietto M."/>
            <person name="Kono T."/>
            <person name="Duquette J."/>
            <person name="Shao M."/>
        </authorList>
    </citation>
    <scope>NUCLEOTIDE SEQUENCE</scope>
    <source>
        <tissue evidence="4">Fresh leaf tissue</tissue>
    </source>
</reference>
<dbReference type="AlphaFoldDB" id="A0A8J5WWW1"/>
<dbReference type="EMBL" id="JAAALK010000079">
    <property type="protein sequence ID" value="KAG8098708.1"/>
    <property type="molecule type" value="Genomic_DNA"/>
</dbReference>
<name>A0A8J5WWW1_ZIZPA</name>
<dbReference type="Pfam" id="PF13672">
    <property type="entry name" value="PP2C_2"/>
    <property type="match status" value="1"/>
</dbReference>
<dbReference type="OrthoDB" id="60843at2759"/>
<organism evidence="4 5">
    <name type="scientific">Zizania palustris</name>
    <name type="common">Northern wild rice</name>
    <dbReference type="NCBI Taxonomy" id="103762"/>
    <lineage>
        <taxon>Eukaryota</taxon>
        <taxon>Viridiplantae</taxon>
        <taxon>Streptophyta</taxon>
        <taxon>Embryophyta</taxon>
        <taxon>Tracheophyta</taxon>
        <taxon>Spermatophyta</taxon>
        <taxon>Magnoliopsida</taxon>
        <taxon>Liliopsida</taxon>
        <taxon>Poales</taxon>
        <taxon>Poaceae</taxon>
        <taxon>BOP clade</taxon>
        <taxon>Oryzoideae</taxon>
        <taxon>Oryzeae</taxon>
        <taxon>Zizaniinae</taxon>
        <taxon>Zizania</taxon>
    </lineage>
</organism>
<keyword evidence="2" id="KW-0460">Magnesium</keyword>
<comment type="catalytic activity">
    <reaction evidence="2">
        <text>O-phospho-L-threonyl-[protein] + H2O = L-threonyl-[protein] + phosphate</text>
        <dbReference type="Rhea" id="RHEA:47004"/>
        <dbReference type="Rhea" id="RHEA-COMP:11060"/>
        <dbReference type="Rhea" id="RHEA-COMP:11605"/>
        <dbReference type="ChEBI" id="CHEBI:15377"/>
        <dbReference type="ChEBI" id="CHEBI:30013"/>
        <dbReference type="ChEBI" id="CHEBI:43474"/>
        <dbReference type="ChEBI" id="CHEBI:61977"/>
        <dbReference type="EC" id="3.1.3.16"/>
    </reaction>
</comment>
<dbReference type="EC" id="3.1.3.16" evidence="2"/>
<dbReference type="GO" id="GO:0046872">
    <property type="term" value="F:metal ion binding"/>
    <property type="evidence" value="ECO:0007669"/>
    <property type="project" value="UniProtKB-UniRule"/>
</dbReference>
<keyword evidence="1 2" id="KW-0479">Metal-binding</keyword>
<proteinExistence type="inferred from homology"/>
<gene>
    <name evidence="4" type="ORF">GUJ93_ZPchr0013g36347</name>
</gene>
<dbReference type="InterPro" id="IPR039123">
    <property type="entry name" value="PPTC7"/>
</dbReference>
<dbReference type="PANTHER" id="PTHR12320">
    <property type="entry name" value="PROTEIN PHOSPHATASE 2C"/>
    <property type="match status" value="1"/>
</dbReference>
<keyword evidence="5" id="KW-1185">Reference proteome</keyword>
<dbReference type="GO" id="GO:0004722">
    <property type="term" value="F:protein serine/threonine phosphatase activity"/>
    <property type="evidence" value="ECO:0007669"/>
    <property type="project" value="UniProtKB-EC"/>
</dbReference>